<dbReference type="AlphaFoldDB" id="A0A8S4QEB8"/>
<name>A0A8S4QEB8_9NEOP</name>
<organism evidence="1 2">
    <name type="scientific">Pararge aegeria aegeria</name>
    <dbReference type="NCBI Taxonomy" id="348720"/>
    <lineage>
        <taxon>Eukaryota</taxon>
        <taxon>Metazoa</taxon>
        <taxon>Ecdysozoa</taxon>
        <taxon>Arthropoda</taxon>
        <taxon>Hexapoda</taxon>
        <taxon>Insecta</taxon>
        <taxon>Pterygota</taxon>
        <taxon>Neoptera</taxon>
        <taxon>Endopterygota</taxon>
        <taxon>Lepidoptera</taxon>
        <taxon>Glossata</taxon>
        <taxon>Ditrysia</taxon>
        <taxon>Papilionoidea</taxon>
        <taxon>Nymphalidae</taxon>
        <taxon>Satyrinae</taxon>
        <taxon>Satyrini</taxon>
        <taxon>Parargina</taxon>
        <taxon>Pararge</taxon>
    </lineage>
</organism>
<protein>
    <submittedName>
        <fullName evidence="1">Jg19859 protein</fullName>
    </submittedName>
</protein>
<proteinExistence type="predicted"/>
<accession>A0A8S4QEB8</accession>
<sequence>MTDKPLKICAWLEEPDSEGDLIDPEDTNQNRVDYVDSDCSVTFTAPTKLTLNNLPMKSKMTVYTNQESFNKSLLQCPTFK</sequence>
<reference evidence="1" key="1">
    <citation type="submission" date="2022-03" db="EMBL/GenBank/DDBJ databases">
        <authorList>
            <person name="Lindestad O."/>
        </authorList>
    </citation>
    <scope>NUCLEOTIDE SEQUENCE</scope>
</reference>
<evidence type="ECO:0000313" key="2">
    <source>
        <dbReference type="Proteomes" id="UP000838756"/>
    </source>
</evidence>
<dbReference type="Proteomes" id="UP000838756">
    <property type="component" value="Unassembled WGS sequence"/>
</dbReference>
<comment type="caution">
    <text evidence="1">The sequence shown here is derived from an EMBL/GenBank/DDBJ whole genome shotgun (WGS) entry which is preliminary data.</text>
</comment>
<dbReference type="EMBL" id="CAKXAJ010000598">
    <property type="protein sequence ID" value="CAH2207565.1"/>
    <property type="molecule type" value="Genomic_DNA"/>
</dbReference>
<keyword evidence="2" id="KW-1185">Reference proteome</keyword>
<gene>
    <name evidence="1" type="primary">jg19859</name>
    <name evidence="1" type="ORF">PAEG_LOCUS186</name>
</gene>
<evidence type="ECO:0000313" key="1">
    <source>
        <dbReference type="EMBL" id="CAH2207565.1"/>
    </source>
</evidence>